<organism evidence="2 3">
    <name type="scientific">Ruficoccus amylovorans</name>
    <dbReference type="NCBI Taxonomy" id="1804625"/>
    <lineage>
        <taxon>Bacteria</taxon>
        <taxon>Pseudomonadati</taxon>
        <taxon>Verrucomicrobiota</taxon>
        <taxon>Opitutia</taxon>
        <taxon>Puniceicoccales</taxon>
        <taxon>Cerasicoccaceae</taxon>
        <taxon>Ruficoccus</taxon>
    </lineage>
</organism>
<dbReference type="RefSeq" id="WP_185676673.1">
    <property type="nucleotide sequence ID" value="NZ_JACHVB010000052.1"/>
</dbReference>
<reference evidence="2 3" key="1">
    <citation type="submission" date="2020-07" db="EMBL/GenBank/DDBJ databases">
        <authorList>
            <person name="Feng X."/>
        </authorList>
    </citation>
    <scope>NUCLEOTIDE SEQUENCE [LARGE SCALE GENOMIC DNA]</scope>
    <source>
        <strain evidence="2 3">JCM31066</strain>
    </source>
</reference>
<protein>
    <submittedName>
        <fullName evidence="2">Right-handed parallel beta-helix repeat-containing protein</fullName>
    </submittedName>
</protein>
<dbReference type="InterPro" id="IPR011050">
    <property type="entry name" value="Pectin_lyase_fold/virulence"/>
</dbReference>
<dbReference type="SUPFAM" id="SSF51126">
    <property type="entry name" value="Pectin lyase-like"/>
    <property type="match status" value="1"/>
</dbReference>
<dbReference type="Proteomes" id="UP000546464">
    <property type="component" value="Unassembled WGS sequence"/>
</dbReference>
<dbReference type="Pfam" id="PF13229">
    <property type="entry name" value="Beta_helix"/>
    <property type="match status" value="1"/>
</dbReference>
<dbReference type="SMART" id="SM00710">
    <property type="entry name" value="PbH1"/>
    <property type="match status" value="3"/>
</dbReference>
<proteinExistence type="predicted"/>
<name>A0A842HHU2_9BACT</name>
<dbReference type="InterPro" id="IPR039448">
    <property type="entry name" value="Beta_helix"/>
</dbReference>
<dbReference type="InterPro" id="IPR006626">
    <property type="entry name" value="PbH1"/>
</dbReference>
<sequence length="547" mass="59713">MQSASNWRPAGALQWPTLRKAGTGILALVAVAVGLPRASAVDAAEPAPAVRSAQPESLPDFIYCRLEAGEKTIRIPAGEYRVVPDNGTHLRLENLHGVTLDGTGVTFICTETTRAILAENCTDLKLKGFTIDYDPLPFTQGTIVEISPDRKSHTVEIQAGFPPAESATTFKHSIYTPEGELRYGEYHNLQLEVLPGNRLRIFDLHPNKDGGEQLGDTVVISSEHLTGRYDPHAVHLDGCTGTVIEDVTLYASPCFGFYEERSSGSVYRRCVIDRKPGRLHSLNADAFHSKFARVGPQILSCSAGWMGDDAVNICGSYHVVTGVEGDRVRVLAKRSLDIEVGDTVQLLDRDGRRLPEATVLAIESDGTRTDADTRGLEELNILPPVRELLKRSYLITLDVAPEMAFGGVIGSSSRMGNGFTIRDCTFGHNRSRGILVKASDGEISGNRLTDSRMQAIKVAPEYIWLESGYSEDLIIRDNIIERPGAQAILIGAFGPWPIHRAIDIINNTIVSDVFPCIEIQGLDDGIVEGNSFHRLDGSPVDNPVWTH</sequence>
<dbReference type="AlphaFoldDB" id="A0A842HHU2"/>
<evidence type="ECO:0000313" key="2">
    <source>
        <dbReference type="EMBL" id="MBC2595740.1"/>
    </source>
</evidence>
<dbReference type="InterPro" id="IPR012334">
    <property type="entry name" value="Pectin_lyas_fold"/>
</dbReference>
<feature type="domain" description="Right handed beta helix" evidence="1">
    <location>
        <begin position="413"/>
        <end position="531"/>
    </location>
</feature>
<gene>
    <name evidence="2" type="ORF">H5P28_15845</name>
</gene>
<dbReference type="EMBL" id="JACHVB010000052">
    <property type="protein sequence ID" value="MBC2595740.1"/>
    <property type="molecule type" value="Genomic_DNA"/>
</dbReference>
<evidence type="ECO:0000313" key="3">
    <source>
        <dbReference type="Proteomes" id="UP000546464"/>
    </source>
</evidence>
<keyword evidence="3" id="KW-1185">Reference proteome</keyword>
<accession>A0A842HHU2</accession>
<dbReference type="Gene3D" id="2.160.20.10">
    <property type="entry name" value="Single-stranded right-handed beta-helix, Pectin lyase-like"/>
    <property type="match status" value="2"/>
</dbReference>
<comment type="caution">
    <text evidence="2">The sequence shown here is derived from an EMBL/GenBank/DDBJ whole genome shotgun (WGS) entry which is preliminary data.</text>
</comment>
<evidence type="ECO:0000259" key="1">
    <source>
        <dbReference type="Pfam" id="PF13229"/>
    </source>
</evidence>